<dbReference type="AlphaFoldDB" id="A0A6P1TT77"/>
<organism evidence="9 10">
    <name type="scientific">Anaerocolumna sedimenticola</name>
    <dbReference type="NCBI Taxonomy" id="2696063"/>
    <lineage>
        <taxon>Bacteria</taxon>
        <taxon>Bacillati</taxon>
        <taxon>Bacillota</taxon>
        <taxon>Clostridia</taxon>
        <taxon>Lachnospirales</taxon>
        <taxon>Lachnospiraceae</taxon>
        <taxon>Anaerocolumna</taxon>
    </lineage>
</organism>
<feature type="transmembrane region" description="Helical" evidence="8">
    <location>
        <begin position="6"/>
        <end position="27"/>
    </location>
</feature>
<keyword evidence="4 8" id="KW-1133">Transmembrane helix</keyword>
<name>A0A6P1TT77_9FIRM</name>
<dbReference type="Proteomes" id="UP000464314">
    <property type="component" value="Chromosome"/>
</dbReference>
<gene>
    <name evidence="8" type="primary">mntP</name>
    <name evidence="9" type="ORF">Ana3638_24135</name>
</gene>
<protein>
    <recommendedName>
        <fullName evidence="8">Putative manganese efflux pump MntP</fullName>
    </recommendedName>
</protein>
<evidence type="ECO:0000256" key="1">
    <source>
        <dbReference type="ARBA" id="ARBA00022448"/>
    </source>
</evidence>
<dbReference type="PANTHER" id="PTHR35529">
    <property type="entry name" value="MANGANESE EFFLUX PUMP MNTP-RELATED"/>
    <property type="match status" value="1"/>
</dbReference>
<dbReference type="GO" id="GO:0005384">
    <property type="term" value="F:manganese ion transmembrane transporter activity"/>
    <property type="evidence" value="ECO:0007669"/>
    <property type="project" value="UniProtKB-UniRule"/>
</dbReference>
<feature type="transmembrane region" description="Helical" evidence="8">
    <location>
        <begin position="39"/>
        <end position="59"/>
    </location>
</feature>
<keyword evidence="6 8" id="KW-0472">Membrane</keyword>
<dbReference type="HAMAP" id="MF_01521">
    <property type="entry name" value="MntP_pump"/>
    <property type="match status" value="1"/>
</dbReference>
<comment type="subcellular location">
    <subcellularLocation>
        <location evidence="8">Cell membrane</location>
        <topology evidence="8">Multi-pass membrane protein</topology>
    </subcellularLocation>
</comment>
<feature type="transmembrane region" description="Helical" evidence="8">
    <location>
        <begin position="71"/>
        <end position="89"/>
    </location>
</feature>
<keyword evidence="1 8" id="KW-0813">Transport</keyword>
<dbReference type="GO" id="GO:0005886">
    <property type="term" value="C:plasma membrane"/>
    <property type="evidence" value="ECO:0007669"/>
    <property type="project" value="UniProtKB-SubCell"/>
</dbReference>
<feature type="transmembrane region" description="Helical" evidence="8">
    <location>
        <begin position="136"/>
        <end position="158"/>
    </location>
</feature>
<dbReference type="InterPro" id="IPR003810">
    <property type="entry name" value="Mntp/YtaF"/>
</dbReference>
<evidence type="ECO:0000256" key="7">
    <source>
        <dbReference type="ARBA" id="ARBA00023211"/>
    </source>
</evidence>
<reference evidence="9 10" key="1">
    <citation type="submission" date="2020-01" db="EMBL/GenBank/DDBJ databases">
        <title>Genome analysis of Anaerocolumna sp. CBA3638.</title>
        <authorList>
            <person name="Kim J."/>
            <person name="Roh S.W."/>
        </authorList>
    </citation>
    <scope>NUCLEOTIDE SEQUENCE [LARGE SCALE GENOMIC DNA]</scope>
    <source>
        <strain evidence="9 10">CBA3638</strain>
    </source>
</reference>
<feature type="transmembrane region" description="Helical" evidence="8">
    <location>
        <begin position="110"/>
        <end position="130"/>
    </location>
</feature>
<evidence type="ECO:0000313" key="10">
    <source>
        <dbReference type="Proteomes" id="UP000464314"/>
    </source>
</evidence>
<keyword evidence="2 8" id="KW-1003">Cell membrane</keyword>
<dbReference type="PANTHER" id="PTHR35529:SF1">
    <property type="entry name" value="MANGANESE EFFLUX PUMP MNTP-RELATED"/>
    <property type="match status" value="1"/>
</dbReference>
<feature type="transmembrane region" description="Helical" evidence="8">
    <location>
        <begin position="170"/>
        <end position="190"/>
    </location>
</feature>
<comment type="similarity">
    <text evidence="8">Belongs to the MntP (TC 9.B.29) family.</text>
</comment>
<proteinExistence type="inferred from homology"/>
<dbReference type="InterPro" id="IPR022929">
    <property type="entry name" value="Put_MntP"/>
</dbReference>
<evidence type="ECO:0000313" key="9">
    <source>
        <dbReference type="EMBL" id="QHQ63482.1"/>
    </source>
</evidence>
<dbReference type="Pfam" id="PF02659">
    <property type="entry name" value="Mntp"/>
    <property type="match status" value="1"/>
</dbReference>
<evidence type="ECO:0000256" key="3">
    <source>
        <dbReference type="ARBA" id="ARBA00022692"/>
    </source>
</evidence>
<dbReference type="RefSeq" id="WP_161840294.1">
    <property type="nucleotide sequence ID" value="NZ_CP048000.1"/>
</dbReference>
<accession>A0A6P1TT77</accession>
<evidence type="ECO:0000256" key="6">
    <source>
        <dbReference type="ARBA" id="ARBA00023136"/>
    </source>
</evidence>
<keyword evidence="5 8" id="KW-0406">Ion transport</keyword>
<evidence type="ECO:0000256" key="8">
    <source>
        <dbReference type="HAMAP-Rule" id="MF_01521"/>
    </source>
</evidence>
<evidence type="ECO:0000256" key="4">
    <source>
        <dbReference type="ARBA" id="ARBA00022989"/>
    </source>
</evidence>
<keyword evidence="10" id="KW-1185">Reference proteome</keyword>
<dbReference type="KEGG" id="anr:Ana3638_24135"/>
<evidence type="ECO:0000256" key="5">
    <source>
        <dbReference type="ARBA" id="ARBA00023065"/>
    </source>
</evidence>
<evidence type="ECO:0000256" key="2">
    <source>
        <dbReference type="ARBA" id="ARBA00022475"/>
    </source>
</evidence>
<sequence length="192" mass="20497">MNLLELLILAVGLSMDACAVAVCKGLSFRKITPKHLITVGLYFGIFQAVMPLIGYILGIQFSDKITSIDHWIAFVLLGIIGIHMMKEALSKDEESCCGEEKDNSLSFKNMVVLAIATSIDALAVGITFAFLKVDIIPAVSFIGLVTFTLSVIGVLIGNIFGAKFKSKAELAGGIILVCLGIKILLQHLGILG</sequence>
<comment type="function">
    <text evidence="8">Probably functions as a manganese efflux pump.</text>
</comment>
<keyword evidence="7 8" id="KW-0464">Manganese</keyword>
<dbReference type="EMBL" id="CP048000">
    <property type="protein sequence ID" value="QHQ63482.1"/>
    <property type="molecule type" value="Genomic_DNA"/>
</dbReference>
<keyword evidence="3 8" id="KW-0812">Transmembrane</keyword>